<comment type="caution">
    <text evidence="2">The sequence shown here is derived from an EMBL/GenBank/DDBJ whole genome shotgun (WGS) entry which is preliminary data.</text>
</comment>
<proteinExistence type="predicted"/>
<feature type="compositionally biased region" description="Polar residues" evidence="1">
    <location>
        <begin position="163"/>
        <end position="180"/>
    </location>
</feature>
<evidence type="ECO:0000256" key="1">
    <source>
        <dbReference type="SAM" id="MobiDB-lite"/>
    </source>
</evidence>
<protein>
    <recommendedName>
        <fullName evidence="4">VASt domain-containing protein</fullName>
    </recommendedName>
</protein>
<feature type="region of interest" description="Disordered" evidence="1">
    <location>
        <begin position="142"/>
        <end position="180"/>
    </location>
</feature>
<reference evidence="2 3" key="1">
    <citation type="journal article" date="2024" name="Nat. Commun.">
        <title>Phylogenomics reveals the evolutionary origins of lichenization in chlorophyte algae.</title>
        <authorList>
            <person name="Puginier C."/>
            <person name="Libourel C."/>
            <person name="Otte J."/>
            <person name="Skaloud P."/>
            <person name="Haon M."/>
            <person name="Grisel S."/>
            <person name="Petersen M."/>
            <person name="Berrin J.G."/>
            <person name="Delaux P.M."/>
            <person name="Dal Grande F."/>
            <person name="Keller J."/>
        </authorList>
    </citation>
    <scope>NUCLEOTIDE SEQUENCE [LARGE SCALE GENOMIC DNA]</scope>
    <source>
        <strain evidence="2 3">SAG 216-7</strain>
    </source>
</reference>
<dbReference type="Proteomes" id="UP001491310">
    <property type="component" value="Unassembled WGS sequence"/>
</dbReference>
<feature type="compositionally biased region" description="Basic and acidic residues" evidence="1">
    <location>
        <begin position="142"/>
        <end position="160"/>
    </location>
</feature>
<accession>A0ABR2YVW4</accession>
<dbReference type="EMBL" id="JALJOT010000004">
    <property type="protein sequence ID" value="KAK9916033.1"/>
    <property type="molecule type" value="Genomic_DNA"/>
</dbReference>
<gene>
    <name evidence="2" type="ORF">WJX75_007607</name>
</gene>
<evidence type="ECO:0008006" key="4">
    <source>
        <dbReference type="Google" id="ProtNLM"/>
    </source>
</evidence>
<evidence type="ECO:0000313" key="2">
    <source>
        <dbReference type="EMBL" id="KAK9916033.1"/>
    </source>
</evidence>
<keyword evidence="3" id="KW-1185">Reference proteome</keyword>
<name>A0ABR2YVW4_9CHLO</name>
<evidence type="ECO:0000313" key="3">
    <source>
        <dbReference type="Proteomes" id="UP001491310"/>
    </source>
</evidence>
<sequence>MVKHIEREALIPGVDVTELCEWLKDPNMYAQYHEEYNHNKRITISEWNITENVAERDVVFLMPLRAPGILKRTIGGCRCAASAAITIEAQVDVAINCTAEAFPWLWALHSLIEKVMGSQCKHTADGLIEFWQRECKLKEAAEREAAQKQDAARPDPKGEEAQQESSKQEFLSPASSVTDDVRSITSTGSVYYDADDDLHMPNAEQHTPKKKEGKRWKNLFCCFGHCTKQEEEEVPTLSHLLD</sequence>
<organism evidence="2 3">
    <name type="scientific">Coccomyxa subellipsoidea</name>
    <dbReference type="NCBI Taxonomy" id="248742"/>
    <lineage>
        <taxon>Eukaryota</taxon>
        <taxon>Viridiplantae</taxon>
        <taxon>Chlorophyta</taxon>
        <taxon>core chlorophytes</taxon>
        <taxon>Trebouxiophyceae</taxon>
        <taxon>Trebouxiophyceae incertae sedis</taxon>
        <taxon>Coccomyxaceae</taxon>
        <taxon>Coccomyxa</taxon>
    </lineage>
</organism>